<dbReference type="InterPro" id="IPR000608">
    <property type="entry name" value="UBC"/>
</dbReference>
<evidence type="ECO:0000256" key="4">
    <source>
        <dbReference type="ARBA" id="ARBA00022786"/>
    </source>
</evidence>
<dbReference type="AlphaFoldDB" id="A0A6C0H043"/>
<dbReference type="GO" id="GO:0005524">
    <property type="term" value="F:ATP binding"/>
    <property type="evidence" value="ECO:0007669"/>
    <property type="project" value="UniProtKB-KW"/>
</dbReference>
<organism evidence="7">
    <name type="scientific">viral metagenome</name>
    <dbReference type="NCBI Taxonomy" id="1070528"/>
    <lineage>
        <taxon>unclassified sequences</taxon>
        <taxon>metagenomes</taxon>
        <taxon>organismal metagenomes</taxon>
    </lineage>
</organism>
<dbReference type="Gene3D" id="3.10.110.10">
    <property type="entry name" value="Ubiquitin Conjugating Enzyme"/>
    <property type="match status" value="1"/>
</dbReference>
<reference evidence="7" key="1">
    <citation type="journal article" date="2020" name="Nature">
        <title>Giant virus diversity and host interactions through global metagenomics.</title>
        <authorList>
            <person name="Schulz F."/>
            <person name="Roux S."/>
            <person name="Paez-Espino D."/>
            <person name="Jungbluth S."/>
            <person name="Walsh D.A."/>
            <person name="Denef V.J."/>
            <person name="McMahon K.D."/>
            <person name="Konstantinidis K.T."/>
            <person name="Eloe-Fadrosh E.A."/>
            <person name="Kyrpides N.C."/>
            <person name="Woyke T."/>
        </authorList>
    </citation>
    <scope>NUCLEOTIDE SEQUENCE</scope>
    <source>
        <strain evidence="7">GVMAG-M-3300023179-4</strain>
    </source>
</reference>
<evidence type="ECO:0000313" key="7">
    <source>
        <dbReference type="EMBL" id="QHT73750.1"/>
    </source>
</evidence>
<dbReference type="SMART" id="SM00212">
    <property type="entry name" value="UBCc"/>
    <property type="match status" value="1"/>
</dbReference>
<dbReference type="EC" id="2.3.2.23" evidence="1"/>
<dbReference type="FunFam" id="3.10.110.10:FF:000060">
    <property type="entry name" value="Ubiquitin conjugating enzyme (UbcB)"/>
    <property type="match status" value="1"/>
</dbReference>
<protein>
    <recommendedName>
        <fullName evidence="1">E2 ubiquitin-conjugating enzyme</fullName>
        <ecNumber evidence="1">2.3.2.23</ecNumber>
    </recommendedName>
</protein>
<dbReference type="SUPFAM" id="SSF54495">
    <property type="entry name" value="UBC-like"/>
    <property type="match status" value="1"/>
</dbReference>
<feature type="domain" description="UBC core" evidence="6">
    <location>
        <begin position="6"/>
        <end position="151"/>
    </location>
</feature>
<dbReference type="EMBL" id="MN739831">
    <property type="protein sequence ID" value="QHT73750.1"/>
    <property type="molecule type" value="Genomic_DNA"/>
</dbReference>
<dbReference type="InterPro" id="IPR023313">
    <property type="entry name" value="UBQ-conjugating_AS"/>
</dbReference>
<keyword evidence="2" id="KW-0808">Transferase</keyword>
<keyword evidence="5" id="KW-0067">ATP-binding</keyword>
<evidence type="ECO:0000256" key="3">
    <source>
        <dbReference type="ARBA" id="ARBA00022741"/>
    </source>
</evidence>
<name>A0A6C0H043_9ZZZZ</name>
<evidence type="ECO:0000256" key="5">
    <source>
        <dbReference type="ARBA" id="ARBA00022840"/>
    </source>
</evidence>
<dbReference type="GO" id="GO:0061631">
    <property type="term" value="F:ubiquitin conjugating enzyme activity"/>
    <property type="evidence" value="ECO:0007669"/>
    <property type="project" value="UniProtKB-EC"/>
</dbReference>
<dbReference type="InterPro" id="IPR050113">
    <property type="entry name" value="Ub_conjugating_enzyme"/>
</dbReference>
<dbReference type="PANTHER" id="PTHR24067">
    <property type="entry name" value="UBIQUITIN-CONJUGATING ENZYME E2"/>
    <property type="match status" value="1"/>
</dbReference>
<evidence type="ECO:0000256" key="2">
    <source>
        <dbReference type="ARBA" id="ARBA00022679"/>
    </source>
</evidence>
<dbReference type="Pfam" id="PF00179">
    <property type="entry name" value="UQ_con"/>
    <property type="match status" value="1"/>
</dbReference>
<proteinExistence type="predicted"/>
<accession>A0A6C0H043</accession>
<keyword evidence="4" id="KW-0833">Ubl conjugation pathway</keyword>
<dbReference type="InterPro" id="IPR016135">
    <property type="entry name" value="UBQ-conjugating_enzyme/RWD"/>
</dbReference>
<evidence type="ECO:0000256" key="1">
    <source>
        <dbReference type="ARBA" id="ARBA00012486"/>
    </source>
</evidence>
<dbReference type="PROSITE" id="PS50127">
    <property type="entry name" value="UBC_2"/>
    <property type="match status" value="1"/>
</dbReference>
<evidence type="ECO:0000259" key="6">
    <source>
        <dbReference type="PROSITE" id="PS50127"/>
    </source>
</evidence>
<sequence>MTSNKINIKRIIDEYNDINFNDYGLSASMDENDPTKWQVIFFGPSDSPYEDGIYKLKVNFNGKYPFEPPVCQFITKLYHPNIDSAGRICLDVLKSNWSPALSIAKLILSIISLLNDPNPNSPLNGEAAQLFLHNKSLYNEKIKEYRKKFALI</sequence>
<dbReference type="PROSITE" id="PS00183">
    <property type="entry name" value="UBC_1"/>
    <property type="match status" value="1"/>
</dbReference>
<keyword evidence="3" id="KW-0547">Nucleotide-binding</keyword>